<evidence type="ECO:0000256" key="1">
    <source>
        <dbReference type="ARBA" id="ARBA00004141"/>
    </source>
</evidence>
<keyword evidence="3 5" id="KW-1133">Transmembrane helix</keyword>
<comment type="caution">
    <text evidence="6">The sequence shown here is derived from an EMBL/GenBank/DDBJ whole genome shotgun (WGS) entry which is preliminary data.</text>
</comment>
<reference evidence="6 7" key="1">
    <citation type="submission" date="2024-01" db="EMBL/GenBank/DDBJ databases">
        <title>Genome assemblies of Stephania.</title>
        <authorList>
            <person name="Yang L."/>
        </authorList>
    </citation>
    <scope>NUCLEOTIDE SEQUENCE [LARGE SCALE GENOMIC DNA]</scope>
    <source>
        <strain evidence="6">QJT</strain>
        <tissue evidence="6">Leaf</tissue>
    </source>
</reference>
<dbReference type="Pfam" id="PF00335">
    <property type="entry name" value="Tetraspanin"/>
    <property type="match status" value="1"/>
</dbReference>
<dbReference type="AlphaFoldDB" id="A0AAP0PTT2"/>
<proteinExistence type="predicted"/>
<sequence length="218" mass="24484">MGRIWKSCLQSVLKLVNSFIGMVGMAMIVYALWLIRVWQREMGKLPFDSGSPAPWFIYASLGIGIFLCVITCSGHIAAETGNGHCLSCYMVFVFLLLLLEAAVAADVFLNHDWEKDFPDDPSGKFDEFKDFVKSNFEFCKWIGLLIVATQGISILLSMILRALGSDQVRDYDSDDDYAVARLPLLRNQAQVPPCVVGEPHFIPNSDSWNVRIHDKTNK</sequence>
<feature type="transmembrane region" description="Helical" evidence="5">
    <location>
        <begin position="89"/>
        <end position="109"/>
    </location>
</feature>
<accession>A0AAP0PTT2</accession>
<protein>
    <recommendedName>
        <fullName evidence="8">Tetraspanin-19</fullName>
    </recommendedName>
</protein>
<evidence type="ECO:0000256" key="5">
    <source>
        <dbReference type="SAM" id="Phobius"/>
    </source>
</evidence>
<dbReference type="InterPro" id="IPR018499">
    <property type="entry name" value="Tetraspanin/Peripherin"/>
</dbReference>
<evidence type="ECO:0008006" key="8">
    <source>
        <dbReference type="Google" id="ProtNLM"/>
    </source>
</evidence>
<feature type="transmembrane region" description="Helical" evidence="5">
    <location>
        <begin position="55"/>
        <end position="77"/>
    </location>
</feature>
<dbReference type="Proteomes" id="UP001417504">
    <property type="component" value="Unassembled WGS sequence"/>
</dbReference>
<gene>
    <name evidence="6" type="ORF">Sjap_000206</name>
</gene>
<name>A0AAP0PTT2_9MAGN</name>
<dbReference type="EMBL" id="JBBNAE010000001">
    <property type="protein sequence ID" value="KAK9152726.1"/>
    <property type="molecule type" value="Genomic_DNA"/>
</dbReference>
<evidence type="ECO:0000256" key="2">
    <source>
        <dbReference type="ARBA" id="ARBA00022692"/>
    </source>
</evidence>
<keyword evidence="4 5" id="KW-0472">Membrane</keyword>
<evidence type="ECO:0000313" key="6">
    <source>
        <dbReference type="EMBL" id="KAK9152726.1"/>
    </source>
</evidence>
<comment type="subcellular location">
    <subcellularLocation>
        <location evidence="1">Membrane</location>
        <topology evidence="1">Multi-pass membrane protein</topology>
    </subcellularLocation>
</comment>
<feature type="transmembrane region" description="Helical" evidence="5">
    <location>
        <begin position="141"/>
        <end position="160"/>
    </location>
</feature>
<evidence type="ECO:0000256" key="4">
    <source>
        <dbReference type="ARBA" id="ARBA00023136"/>
    </source>
</evidence>
<evidence type="ECO:0000313" key="7">
    <source>
        <dbReference type="Proteomes" id="UP001417504"/>
    </source>
</evidence>
<keyword evidence="7" id="KW-1185">Reference proteome</keyword>
<keyword evidence="2 5" id="KW-0812">Transmembrane</keyword>
<evidence type="ECO:0000256" key="3">
    <source>
        <dbReference type="ARBA" id="ARBA00022989"/>
    </source>
</evidence>
<organism evidence="6 7">
    <name type="scientific">Stephania japonica</name>
    <dbReference type="NCBI Taxonomy" id="461633"/>
    <lineage>
        <taxon>Eukaryota</taxon>
        <taxon>Viridiplantae</taxon>
        <taxon>Streptophyta</taxon>
        <taxon>Embryophyta</taxon>
        <taxon>Tracheophyta</taxon>
        <taxon>Spermatophyta</taxon>
        <taxon>Magnoliopsida</taxon>
        <taxon>Ranunculales</taxon>
        <taxon>Menispermaceae</taxon>
        <taxon>Menispermoideae</taxon>
        <taxon>Cissampelideae</taxon>
        <taxon>Stephania</taxon>
    </lineage>
</organism>
<feature type="transmembrane region" description="Helical" evidence="5">
    <location>
        <begin position="12"/>
        <end position="35"/>
    </location>
</feature>
<dbReference type="GO" id="GO:0016020">
    <property type="term" value="C:membrane"/>
    <property type="evidence" value="ECO:0007669"/>
    <property type="project" value="UniProtKB-SubCell"/>
</dbReference>